<dbReference type="AlphaFoldDB" id="A0A645FDE9"/>
<name>A0A645FDE9_9ZZZZ</name>
<evidence type="ECO:0000313" key="1">
    <source>
        <dbReference type="EMBL" id="MPN12401.1"/>
    </source>
</evidence>
<reference evidence="1" key="1">
    <citation type="submission" date="2019-08" db="EMBL/GenBank/DDBJ databases">
        <authorList>
            <person name="Kucharzyk K."/>
            <person name="Murdoch R.W."/>
            <person name="Higgins S."/>
            <person name="Loffler F."/>
        </authorList>
    </citation>
    <scope>NUCLEOTIDE SEQUENCE</scope>
</reference>
<sequence length="115" mass="12310">MGQFREGNFNGVDGLLAVQGEDRAVVVIYNSLNIGGGYPLHTGYIYNFGLKDIQIGKQEHQHEHDHCNGCRPNLPVHLDHGQGGHADLNTIASMGVVNLASGHRAISAGTGRGIR</sequence>
<organism evidence="1">
    <name type="scientific">bioreactor metagenome</name>
    <dbReference type="NCBI Taxonomy" id="1076179"/>
    <lineage>
        <taxon>unclassified sequences</taxon>
        <taxon>metagenomes</taxon>
        <taxon>ecological metagenomes</taxon>
    </lineage>
</organism>
<gene>
    <name evidence="1" type="ORF">SDC9_159719</name>
</gene>
<accession>A0A645FDE9</accession>
<dbReference type="EMBL" id="VSSQ01058743">
    <property type="protein sequence ID" value="MPN12401.1"/>
    <property type="molecule type" value="Genomic_DNA"/>
</dbReference>
<protein>
    <submittedName>
        <fullName evidence="1">Uncharacterized protein</fullName>
    </submittedName>
</protein>
<comment type="caution">
    <text evidence="1">The sequence shown here is derived from an EMBL/GenBank/DDBJ whole genome shotgun (WGS) entry which is preliminary data.</text>
</comment>
<proteinExistence type="predicted"/>